<dbReference type="InterPro" id="IPR025312">
    <property type="entry name" value="DUF4216"/>
</dbReference>
<dbReference type="Pfam" id="PF03004">
    <property type="entry name" value="Transposase_24"/>
    <property type="match status" value="1"/>
</dbReference>
<proteinExistence type="predicted"/>
<sequence>MQAHRYVLRHYDEIEHFRQNIVHCREFVAIERRKRRRHVHLDSNAFNKLINEKFHDWFRNKVMTMDGTSVSNDIVSLGIGPNKKWEELTIMEEYKIIELNYYGAFKVVMFKCDWFDVHHNMGVKQDEYGFTLLNFSRLIHTGEKVDDDPYVFSSQVEQVFYVQDPKNTNWHAVVKVKSRDSFDVVNDEMFVKMILFIFKSLFLAESMTQRSRSLQGLRIMSNDSQSTGEVQQEEVHQTRSSFEHESQTNQVNQEDITNMIDGRRFRKRGKTTMAAIWNMDENERIFLEVNEFGVPCSKEAAILGSFLGTIATNGIYAPLNITRWDKEEFKPFHAQILKLLEKKFAYPSETEKFILKSVNKKWRDYKSDLKAKYYDPLKTKEQISEDVPKDVLPPQWTALVNEWFTEKNQKMSSINTANAKKQKNAHTTGRKSYARLMKEMEKTNGKAPDRLEFFEATHKRKDGTYVDDNIRDLMEKARALIAERSERSGTDLAQLHEQIFQELMGPEHNGRVRGMGLGPTPSSYFGVTTQNVGSRWEFTISGNQLKEIEELKGKLQTVNNDYAQLKEVGDNASEGDQRSPNNHSSHSSHEPSQDNY</sequence>
<dbReference type="AlphaFoldDB" id="A0A6A6NA76"/>
<evidence type="ECO:0000313" key="3">
    <source>
        <dbReference type="EMBL" id="KAF2323071.1"/>
    </source>
</evidence>
<feature type="region of interest" description="Disordered" evidence="1">
    <location>
        <begin position="564"/>
        <end position="596"/>
    </location>
</feature>
<accession>A0A6A6NA76</accession>
<feature type="domain" description="DUF4216" evidence="2">
    <location>
        <begin position="97"/>
        <end position="173"/>
    </location>
</feature>
<dbReference type="Proteomes" id="UP000467840">
    <property type="component" value="Chromosome 11"/>
</dbReference>
<dbReference type="InterPro" id="IPR004252">
    <property type="entry name" value="Probable_transposase_24"/>
</dbReference>
<evidence type="ECO:0000259" key="2">
    <source>
        <dbReference type="Pfam" id="PF13952"/>
    </source>
</evidence>
<evidence type="ECO:0000313" key="4">
    <source>
        <dbReference type="Proteomes" id="UP000467840"/>
    </source>
</evidence>
<dbReference type="EMBL" id="JAAGAX010000002">
    <property type="protein sequence ID" value="KAF2323071.1"/>
    <property type="molecule type" value="Genomic_DNA"/>
</dbReference>
<feature type="compositionally biased region" description="Basic and acidic residues" evidence="1">
    <location>
        <begin position="233"/>
        <end position="246"/>
    </location>
</feature>
<keyword evidence="4" id="KW-1185">Reference proteome</keyword>
<dbReference type="PANTHER" id="PTHR33144:SF52">
    <property type="match status" value="1"/>
</dbReference>
<gene>
    <name evidence="3" type="ORF">GH714_033148</name>
</gene>
<reference evidence="3 4" key="1">
    <citation type="journal article" date="2020" name="Mol. Plant">
        <title>The Chromosome-Based Rubber Tree Genome Provides New Insights into Spurge Genome Evolution and Rubber Biosynthesis.</title>
        <authorList>
            <person name="Liu J."/>
            <person name="Shi C."/>
            <person name="Shi C.C."/>
            <person name="Li W."/>
            <person name="Zhang Q.J."/>
            <person name="Zhang Y."/>
            <person name="Li K."/>
            <person name="Lu H.F."/>
            <person name="Shi C."/>
            <person name="Zhu S.T."/>
            <person name="Xiao Z.Y."/>
            <person name="Nan H."/>
            <person name="Yue Y."/>
            <person name="Zhu X.G."/>
            <person name="Wu Y."/>
            <person name="Hong X.N."/>
            <person name="Fan G.Y."/>
            <person name="Tong Y."/>
            <person name="Zhang D."/>
            <person name="Mao C.L."/>
            <person name="Liu Y.L."/>
            <person name="Hao S.J."/>
            <person name="Liu W.Q."/>
            <person name="Lv M.Q."/>
            <person name="Zhang H.B."/>
            <person name="Liu Y."/>
            <person name="Hu-Tang G.R."/>
            <person name="Wang J.P."/>
            <person name="Wang J.H."/>
            <person name="Sun Y.H."/>
            <person name="Ni S.B."/>
            <person name="Chen W.B."/>
            <person name="Zhang X.C."/>
            <person name="Jiao Y.N."/>
            <person name="Eichler E.E."/>
            <person name="Li G.H."/>
            <person name="Liu X."/>
            <person name="Gao L.Z."/>
        </authorList>
    </citation>
    <scope>NUCLEOTIDE SEQUENCE [LARGE SCALE GENOMIC DNA]</scope>
    <source>
        <strain evidence="4">cv. GT1</strain>
        <tissue evidence="3">Leaf</tissue>
    </source>
</reference>
<comment type="caution">
    <text evidence="3">The sequence shown here is derived from an EMBL/GenBank/DDBJ whole genome shotgun (WGS) entry which is preliminary data.</text>
</comment>
<feature type="region of interest" description="Disordered" evidence="1">
    <location>
        <begin position="223"/>
        <end position="249"/>
    </location>
</feature>
<feature type="compositionally biased region" description="Basic and acidic residues" evidence="1">
    <location>
        <begin position="587"/>
        <end position="596"/>
    </location>
</feature>
<organism evidence="3 4">
    <name type="scientific">Hevea brasiliensis</name>
    <name type="common">Para rubber tree</name>
    <name type="synonym">Siphonia brasiliensis</name>
    <dbReference type="NCBI Taxonomy" id="3981"/>
    <lineage>
        <taxon>Eukaryota</taxon>
        <taxon>Viridiplantae</taxon>
        <taxon>Streptophyta</taxon>
        <taxon>Embryophyta</taxon>
        <taxon>Tracheophyta</taxon>
        <taxon>Spermatophyta</taxon>
        <taxon>Magnoliopsida</taxon>
        <taxon>eudicotyledons</taxon>
        <taxon>Gunneridae</taxon>
        <taxon>Pentapetalae</taxon>
        <taxon>rosids</taxon>
        <taxon>fabids</taxon>
        <taxon>Malpighiales</taxon>
        <taxon>Euphorbiaceae</taxon>
        <taxon>Crotonoideae</taxon>
        <taxon>Micrandreae</taxon>
        <taxon>Hevea</taxon>
    </lineage>
</organism>
<evidence type="ECO:0000256" key="1">
    <source>
        <dbReference type="SAM" id="MobiDB-lite"/>
    </source>
</evidence>
<dbReference type="Pfam" id="PF13952">
    <property type="entry name" value="DUF4216"/>
    <property type="match status" value="1"/>
</dbReference>
<dbReference type="PANTHER" id="PTHR33144">
    <property type="entry name" value="OS10G0409366 PROTEIN-RELATED"/>
    <property type="match status" value="1"/>
</dbReference>
<name>A0A6A6NA76_HEVBR</name>
<protein>
    <recommendedName>
        <fullName evidence="2">DUF4216 domain-containing protein</fullName>
    </recommendedName>
</protein>